<dbReference type="GO" id="GO:0005634">
    <property type="term" value="C:nucleus"/>
    <property type="evidence" value="ECO:0007669"/>
    <property type="project" value="UniProtKB-SubCell"/>
</dbReference>
<feature type="domain" description="C2H2-type" evidence="10">
    <location>
        <begin position="61"/>
        <end position="88"/>
    </location>
</feature>
<feature type="region of interest" description="Disordered" evidence="9">
    <location>
        <begin position="194"/>
        <end position="221"/>
    </location>
</feature>
<dbReference type="PANTHER" id="PTHR24388">
    <property type="entry name" value="ZINC FINGER PROTEIN"/>
    <property type="match status" value="1"/>
</dbReference>
<comment type="similarity">
    <text evidence="7">Belongs to the snail C2H2-type zinc-finger protein family.</text>
</comment>
<keyword evidence="12" id="KW-1185">Reference proteome</keyword>
<evidence type="ECO:0000259" key="10">
    <source>
        <dbReference type="PROSITE" id="PS50157"/>
    </source>
</evidence>
<organism evidence="11 12">
    <name type="scientific">Trichonephila clavata</name>
    <name type="common">Joro spider</name>
    <name type="synonym">Nephila clavata</name>
    <dbReference type="NCBI Taxonomy" id="2740835"/>
    <lineage>
        <taxon>Eukaryota</taxon>
        <taxon>Metazoa</taxon>
        <taxon>Ecdysozoa</taxon>
        <taxon>Arthropoda</taxon>
        <taxon>Chelicerata</taxon>
        <taxon>Arachnida</taxon>
        <taxon>Araneae</taxon>
        <taxon>Araneomorphae</taxon>
        <taxon>Entelegynae</taxon>
        <taxon>Araneoidea</taxon>
        <taxon>Nephilidae</taxon>
        <taxon>Trichonephila</taxon>
    </lineage>
</organism>
<keyword evidence="5" id="KW-0862">Zinc</keyword>
<dbReference type="EMBL" id="BMAO01010290">
    <property type="protein sequence ID" value="GFQ66188.1"/>
    <property type="molecule type" value="Genomic_DNA"/>
</dbReference>
<evidence type="ECO:0000256" key="8">
    <source>
        <dbReference type="PROSITE-ProRule" id="PRU00042"/>
    </source>
</evidence>
<comment type="subcellular location">
    <subcellularLocation>
        <location evidence="1">Nucleus</location>
    </subcellularLocation>
</comment>
<evidence type="ECO:0000256" key="7">
    <source>
        <dbReference type="ARBA" id="ARBA00037948"/>
    </source>
</evidence>
<feature type="domain" description="C2H2-type" evidence="10">
    <location>
        <begin position="33"/>
        <end position="60"/>
    </location>
</feature>
<evidence type="ECO:0000256" key="1">
    <source>
        <dbReference type="ARBA" id="ARBA00004123"/>
    </source>
</evidence>
<keyword evidence="4 8" id="KW-0863">Zinc-finger</keyword>
<dbReference type="GO" id="GO:0008270">
    <property type="term" value="F:zinc ion binding"/>
    <property type="evidence" value="ECO:0007669"/>
    <property type="project" value="UniProtKB-KW"/>
</dbReference>
<evidence type="ECO:0000256" key="9">
    <source>
        <dbReference type="SAM" id="MobiDB-lite"/>
    </source>
</evidence>
<evidence type="ECO:0000256" key="4">
    <source>
        <dbReference type="ARBA" id="ARBA00022771"/>
    </source>
</evidence>
<evidence type="ECO:0000256" key="6">
    <source>
        <dbReference type="ARBA" id="ARBA00023242"/>
    </source>
</evidence>
<dbReference type="InterPro" id="IPR050527">
    <property type="entry name" value="Snail/Krueppel_Znf"/>
</dbReference>
<dbReference type="PROSITE" id="PS00028">
    <property type="entry name" value="ZINC_FINGER_C2H2_1"/>
    <property type="match status" value="6"/>
</dbReference>
<dbReference type="AlphaFoldDB" id="A0A8X6EYS2"/>
<comment type="caution">
    <text evidence="11">The sequence shown here is derived from an EMBL/GenBank/DDBJ whole genome shotgun (WGS) entry which is preliminary data.</text>
</comment>
<dbReference type="Pfam" id="PF00096">
    <property type="entry name" value="zf-C2H2"/>
    <property type="match status" value="1"/>
</dbReference>
<evidence type="ECO:0000313" key="11">
    <source>
        <dbReference type="EMBL" id="GFQ66188.1"/>
    </source>
</evidence>
<evidence type="ECO:0000256" key="3">
    <source>
        <dbReference type="ARBA" id="ARBA00022737"/>
    </source>
</evidence>
<reference evidence="11" key="1">
    <citation type="submission" date="2020-07" db="EMBL/GenBank/DDBJ databases">
        <title>Multicomponent nature underlies the extraordinary mechanical properties of spider dragline silk.</title>
        <authorList>
            <person name="Kono N."/>
            <person name="Nakamura H."/>
            <person name="Mori M."/>
            <person name="Yoshida Y."/>
            <person name="Ohtoshi R."/>
            <person name="Malay A.D."/>
            <person name="Moran D.A.P."/>
            <person name="Tomita M."/>
            <person name="Numata K."/>
            <person name="Arakawa K."/>
        </authorList>
    </citation>
    <scope>NUCLEOTIDE SEQUENCE</scope>
</reference>
<accession>A0A8X6EYS2</accession>
<dbReference type="PANTHER" id="PTHR24388:SF54">
    <property type="entry name" value="PROTEIN ESCARGOT"/>
    <property type="match status" value="1"/>
</dbReference>
<dbReference type="Proteomes" id="UP000887116">
    <property type="component" value="Unassembled WGS sequence"/>
</dbReference>
<feature type="compositionally biased region" description="Low complexity" evidence="9">
    <location>
        <begin position="194"/>
        <end position="205"/>
    </location>
</feature>
<dbReference type="SMART" id="SM00355">
    <property type="entry name" value="ZnF_C2H2"/>
    <property type="match status" value="8"/>
</dbReference>
<dbReference type="InterPro" id="IPR036236">
    <property type="entry name" value="Znf_C2H2_sf"/>
</dbReference>
<dbReference type="Gene3D" id="3.30.160.60">
    <property type="entry name" value="Classic Zinc Finger"/>
    <property type="match status" value="2"/>
</dbReference>
<proteinExistence type="inferred from homology"/>
<keyword evidence="3" id="KW-0677">Repeat</keyword>
<evidence type="ECO:0000313" key="12">
    <source>
        <dbReference type="Proteomes" id="UP000887116"/>
    </source>
</evidence>
<protein>
    <recommendedName>
        <fullName evidence="10">C2H2-type domain-containing protein</fullName>
    </recommendedName>
</protein>
<keyword evidence="6" id="KW-0539">Nucleus</keyword>
<dbReference type="InterPro" id="IPR013087">
    <property type="entry name" value="Znf_C2H2_type"/>
</dbReference>
<keyword evidence="2" id="KW-0479">Metal-binding</keyword>
<sequence length="366" mass="42641">MDREVSASCNKCIRSFRSKNLMKIHYMKSHYSRVCPNCSKTFHHTKKYLKHLRSHLNHFPYQCKICLKSFKDKVHLHIHKIRHSNQEKKVCRVCAEKCDDHPSLLRHLETHGEPPYECPNCSSRFSNLVDRTVHLKNHVLRCQLCKIPMKDKKILLYHINEVHRINKEECAPVIGDPHLKYPDVVIRGECDPNDSMAESSSSECSLSDDESDSSSIGEPDTHVDSVYEAKHEDKFICFICLQLCPTSELLKHHMKAHNWCPCPHCHEFFTCYQDLEMHKRENHSQCFICEAVLERETDLNLDMARCRSCSIITSKLKEVVEAVLEKDKDEEADIEQELCRKLSNVKDDFGKIRFTIEKSSNCGENV</sequence>
<dbReference type="GO" id="GO:0000981">
    <property type="term" value="F:DNA-binding transcription factor activity, RNA polymerase II-specific"/>
    <property type="evidence" value="ECO:0007669"/>
    <property type="project" value="TreeGrafter"/>
</dbReference>
<feature type="domain" description="C2H2-type" evidence="10">
    <location>
        <begin position="116"/>
        <end position="138"/>
    </location>
</feature>
<dbReference type="SUPFAM" id="SSF57667">
    <property type="entry name" value="beta-beta-alpha zinc fingers"/>
    <property type="match status" value="2"/>
</dbReference>
<name>A0A8X6EYS2_TRICU</name>
<gene>
    <name evidence="11" type="ORF">TNCT_202101</name>
</gene>
<evidence type="ECO:0000256" key="5">
    <source>
        <dbReference type="ARBA" id="ARBA00022833"/>
    </source>
</evidence>
<evidence type="ECO:0000256" key="2">
    <source>
        <dbReference type="ARBA" id="ARBA00022723"/>
    </source>
</evidence>
<dbReference type="PROSITE" id="PS50157">
    <property type="entry name" value="ZINC_FINGER_C2H2_2"/>
    <property type="match status" value="3"/>
</dbReference>
<dbReference type="GO" id="GO:0000978">
    <property type="term" value="F:RNA polymerase II cis-regulatory region sequence-specific DNA binding"/>
    <property type="evidence" value="ECO:0007669"/>
    <property type="project" value="TreeGrafter"/>
</dbReference>
<dbReference type="OrthoDB" id="6437496at2759"/>